<feature type="compositionally biased region" description="Low complexity" evidence="2">
    <location>
        <begin position="67"/>
        <end position="84"/>
    </location>
</feature>
<feature type="compositionally biased region" description="Basic residues" evidence="2">
    <location>
        <begin position="14"/>
        <end position="34"/>
    </location>
</feature>
<evidence type="ECO:0000256" key="1">
    <source>
        <dbReference type="ARBA" id="ARBA00023242"/>
    </source>
</evidence>
<dbReference type="PANTHER" id="PTHR47784">
    <property type="entry name" value="STEROL UPTAKE CONTROL PROTEIN 2"/>
    <property type="match status" value="1"/>
</dbReference>
<feature type="region of interest" description="Disordered" evidence="2">
    <location>
        <begin position="266"/>
        <end position="285"/>
    </location>
</feature>
<dbReference type="EMBL" id="GL988032">
    <property type="protein sequence ID" value="EGS23916.1"/>
    <property type="molecule type" value="Genomic_DNA"/>
</dbReference>
<dbReference type="PROSITE" id="PS50048">
    <property type="entry name" value="ZN2_CY6_FUNGAL_2"/>
    <property type="match status" value="1"/>
</dbReference>
<gene>
    <name evidence="4" type="ORF">CTHT_0006250</name>
</gene>
<protein>
    <submittedName>
        <fullName evidence="4">Putative transcription factor</fullName>
    </submittedName>
</protein>
<dbReference type="KEGG" id="cthr:CTHT_0006250"/>
<dbReference type="SUPFAM" id="SSF57701">
    <property type="entry name" value="Zn2/Cys6 DNA-binding domain"/>
    <property type="match status" value="1"/>
</dbReference>
<dbReference type="Proteomes" id="UP000008066">
    <property type="component" value="Unassembled WGS sequence"/>
</dbReference>
<keyword evidence="5" id="KW-1185">Reference proteome</keyword>
<accession>G0RYD0</accession>
<dbReference type="SMART" id="SM00066">
    <property type="entry name" value="GAL4"/>
    <property type="match status" value="1"/>
</dbReference>
<feature type="region of interest" description="Disordered" evidence="2">
    <location>
        <begin position="1"/>
        <end position="40"/>
    </location>
</feature>
<feature type="domain" description="Zn(2)-C6 fungal-type" evidence="3">
    <location>
        <begin position="26"/>
        <end position="56"/>
    </location>
</feature>
<dbReference type="PROSITE" id="PS00463">
    <property type="entry name" value="ZN2_CY6_FUNGAL_1"/>
    <property type="match status" value="1"/>
</dbReference>
<dbReference type="Gene3D" id="4.10.240.10">
    <property type="entry name" value="Zn(2)-C6 fungal-type DNA-binding domain"/>
    <property type="match status" value="1"/>
</dbReference>
<dbReference type="GO" id="GO:0008270">
    <property type="term" value="F:zinc ion binding"/>
    <property type="evidence" value="ECO:0007669"/>
    <property type="project" value="InterPro"/>
</dbReference>
<dbReference type="GeneID" id="18254663"/>
<dbReference type="AlphaFoldDB" id="G0RYD0"/>
<evidence type="ECO:0000313" key="4">
    <source>
        <dbReference type="EMBL" id="EGS23916.1"/>
    </source>
</evidence>
<sequence>MPDESDATPPPKPYHPKRPHRKSRTGCRNCKARKVKCDESRPACRTCVARNEQCVYLPVPPKRTHHTPPSSSPSSTCSTLSLSPQSPIPHTNHPFGYPLYHSPFPLPPSRDETDMRLLWFYTAHTYTSFSTGRMPNRDVDLVLQISVPQYAFANSFLMDCLLALSAMHIRHLQLTHLAVPPRKELLYRVRAFESYRKAVQAAEPKTYPALLACSLFLCGLGTHVFRPDIEPAPVEGSGPSPDPKPLAVLDWMVLWRGINSIIEVTKSPPCRSSPSPAPSPQPEDLPHLEGLRALSALVFRPSVNLPASATAIPSHLLVMLTSIPPTDPDHGLIPAYHTTLTYLGSLYLELSSSGFSIMLLLRIVTFFTYLPAEFVHAARQLRRPPALIIIAHYLIFLRLRKRRCWWMEGIAEKEIPAICNLLGQEWQELLKLPKKVLELEDDLEIARLLLGDDKWVPPREGEKVLGDWLTRRELVVRIAREGGPRRIEEN</sequence>
<proteinExistence type="predicted"/>
<name>G0RYD0_CHATD</name>
<dbReference type="GO" id="GO:0001228">
    <property type="term" value="F:DNA-binding transcription activator activity, RNA polymerase II-specific"/>
    <property type="evidence" value="ECO:0007669"/>
    <property type="project" value="TreeGrafter"/>
</dbReference>
<dbReference type="Pfam" id="PF00172">
    <property type="entry name" value="Zn_clus"/>
    <property type="match status" value="1"/>
</dbReference>
<evidence type="ECO:0000256" key="2">
    <source>
        <dbReference type="SAM" id="MobiDB-lite"/>
    </source>
</evidence>
<dbReference type="HOGENOM" id="CLU_024934_7_0_1"/>
<dbReference type="PANTHER" id="PTHR47784:SF5">
    <property type="entry name" value="STEROL UPTAKE CONTROL PROTEIN 2"/>
    <property type="match status" value="1"/>
</dbReference>
<dbReference type="OMA" id="RNCKTRK"/>
<dbReference type="eggNOG" id="ENOG502R6NR">
    <property type="taxonomic scope" value="Eukaryota"/>
</dbReference>
<evidence type="ECO:0000313" key="5">
    <source>
        <dbReference type="Proteomes" id="UP000008066"/>
    </source>
</evidence>
<organism evidence="5">
    <name type="scientific">Chaetomium thermophilum (strain DSM 1495 / CBS 144.50 / IMI 039719)</name>
    <name type="common">Thermochaetoides thermophila</name>
    <dbReference type="NCBI Taxonomy" id="759272"/>
    <lineage>
        <taxon>Eukaryota</taxon>
        <taxon>Fungi</taxon>
        <taxon>Dikarya</taxon>
        <taxon>Ascomycota</taxon>
        <taxon>Pezizomycotina</taxon>
        <taxon>Sordariomycetes</taxon>
        <taxon>Sordariomycetidae</taxon>
        <taxon>Sordariales</taxon>
        <taxon>Chaetomiaceae</taxon>
        <taxon>Thermochaetoides</taxon>
    </lineage>
</organism>
<keyword evidence="1" id="KW-0539">Nucleus</keyword>
<dbReference type="InterPro" id="IPR001138">
    <property type="entry name" value="Zn2Cys6_DnaBD"/>
</dbReference>
<dbReference type="InterPro" id="IPR053157">
    <property type="entry name" value="Sterol_Uptake_Regulator"/>
</dbReference>
<reference evidence="4 5" key="1">
    <citation type="journal article" date="2011" name="Cell">
        <title>Insight into structure and assembly of the nuclear pore complex by utilizing the genome of a eukaryotic thermophile.</title>
        <authorList>
            <person name="Amlacher S."/>
            <person name="Sarges P."/>
            <person name="Flemming D."/>
            <person name="van Noort V."/>
            <person name="Kunze R."/>
            <person name="Devos D.P."/>
            <person name="Arumugam M."/>
            <person name="Bork P."/>
            <person name="Hurt E."/>
        </authorList>
    </citation>
    <scope>NUCLEOTIDE SEQUENCE [LARGE SCALE GENOMIC DNA]</scope>
    <source>
        <strain evidence="5">DSM 1495 / CBS 144.50 / IMI 039719</strain>
    </source>
</reference>
<feature type="region of interest" description="Disordered" evidence="2">
    <location>
        <begin position="59"/>
        <end position="84"/>
    </location>
</feature>
<dbReference type="OrthoDB" id="5419315at2759"/>
<dbReference type="InterPro" id="IPR036864">
    <property type="entry name" value="Zn2-C6_fun-type_DNA-bd_sf"/>
</dbReference>
<dbReference type="CDD" id="cd00067">
    <property type="entry name" value="GAL4"/>
    <property type="match status" value="1"/>
</dbReference>
<evidence type="ECO:0000259" key="3">
    <source>
        <dbReference type="PROSITE" id="PS50048"/>
    </source>
</evidence>
<dbReference type="RefSeq" id="XP_006691158.1">
    <property type="nucleotide sequence ID" value="XM_006691095.1"/>
</dbReference>